<organism evidence="2 3">
    <name type="scientific">Anopheles quadriannulatus</name>
    <name type="common">Mosquito</name>
    <dbReference type="NCBI Taxonomy" id="34691"/>
    <lineage>
        <taxon>Eukaryota</taxon>
        <taxon>Metazoa</taxon>
        <taxon>Ecdysozoa</taxon>
        <taxon>Arthropoda</taxon>
        <taxon>Hexapoda</taxon>
        <taxon>Insecta</taxon>
        <taxon>Pterygota</taxon>
        <taxon>Neoptera</taxon>
        <taxon>Endopterygota</taxon>
        <taxon>Diptera</taxon>
        <taxon>Nematocera</taxon>
        <taxon>Culicoidea</taxon>
        <taxon>Culicidae</taxon>
        <taxon>Anophelinae</taxon>
        <taxon>Anopheles</taxon>
    </lineage>
</organism>
<proteinExistence type="predicted"/>
<feature type="region of interest" description="Disordered" evidence="1">
    <location>
        <begin position="101"/>
        <end position="122"/>
    </location>
</feature>
<evidence type="ECO:0000313" key="3">
    <source>
        <dbReference type="Proteomes" id="UP000076407"/>
    </source>
</evidence>
<sequence length="160" mass="19132">MRTKEDAVLHELLSREIQNDFTEGRDELRRTAKRNIEKMQEENCKYYNLRRRPSRQFKIGDLVAIPKTQYGVGQKFKPRFYGPYEITRILDNDRYEVKKLDEETEGPKKTLTAGKEEEENQQEIERRCWMTDLFLERESVWSRLFRAIDGEGPMTSSIAF</sequence>
<dbReference type="AlphaFoldDB" id="A0A182XPY8"/>
<dbReference type="Proteomes" id="UP000076407">
    <property type="component" value="Unassembled WGS sequence"/>
</dbReference>
<dbReference type="VEuPathDB" id="VectorBase:AQUA011940"/>
<evidence type="ECO:0000313" key="2">
    <source>
        <dbReference type="EnsemblMetazoa" id="AQUA011940-PA"/>
    </source>
</evidence>
<dbReference type="STRING" id="34691.A0A182XPY8"/>
<reference evidence="2" key="1">
    <citation type="submission" date="2020-05" db="UniProtKB">
        <authorList>
            <consortium name="EnsemblMetazoa"/>
        </authorList>
    </citation>
    <scope>IDENTIFICATION</scope>
    <source>
        <strain evidence="2">SANGQUA</strain>
    </source>
</reference>
<accession>A0A182XPY8</accession>
<name>A0A182XPY8_ANOQN</name>
<evidence type="ECO:0000256" key="1">
    <source>
        <dbReference type="SAM" id="MobiDB-lite"/>
    </source>
</evidence>
<dbReference type="EnsemblMetazoa" id="AQUA011940-RA">
    <property type="protein sequence ID" value="AQUA011940-PA"/>
    <property type="gene ID" value="AQUA011940"/>
</dbReference>
<keyword evidence="3" id="KW-1185">Reference proteome</keyword>
<protein>
    <submittedName>
        <fullName evidence="2">Uncharacterized protein</fullName>
    </submittedName>
</protein>